<organism evidence="2 3">
    <name type="scientific">Catenaria anguillulae PL171</name>
    <dbReference type="NCBI Taxonomy" id="765915"/>
    <lineage>
        <taxon>Eukaryota</taxon>
        <taxon>Fungi</taxon>
        <taxon>Fungi incertae sedis</taxon>
        <taxon>Blastocladiomycota</taxon>
        <taxon>Blastocladiomycetes</taxon>
        <taxon>Blastocladiales</taxon>
        <taxon>Catenariaceae</taxon>
        <taxon>Catenaria</taxon>
    </lineage>
</organism>
<reference evidence="2 3" key="1">
    <citation type="submission" date="2016-07" db="EMBL/GenBank/DDBJ databases">
        <title>Pervasive Adenine N6-methylation of Active Genes in Fungi.</title>
        <authorList>
            <consortium name="DOE Joint Genome Institute"/>
            <person name="Mondo S.J."/>
            <person name="Dannebaum R.O."/>
            <person name="Kuo R.C."/>
            <person name="Labutti K."/>
            <person name="Haridas S."/>
            <person name="Kuo A."/>
            <person name="Salamov A."/>
            <person name="Ahrendt S.R."/>
            <person name="Lipzen A."/>
            <person name="Sullivan W."/>
            <person name="Andreopoulos W.B."/>
            <person name="Clum A."/>
            <person name="Lindquist E."/>
            <person name="Daum C."/>
            <person name="Ramamoorthy G.K."/>
            <person name="Gryganskyi A."/>
            <person name="Culley D."/>
            <person name="Magnuson J.K."/>
            <person name="James T.Y."/>
            <person name="O'Malley M.A."/>
            <person name="Stajich J.E."/>
            <person name="Spatafora J.W."/>
            <person name="Visel A."/>
            <person name="Grigoriev I.V."/>
        </authorList>
    </citation>
    <scope>NUCLEOTIDE SEQUENCE [LARGE SCALE GENOMIC DNA]</scope>
    <source>
        <strain evidence="2 3">PL171</strain>
    </source>
</reference>
<accession>A0A1Y2HJ88</accession>
<evidence type="ECO:0000313" key="2">
    <source>
        <dbReference type="EMBL" id="ORZ34024.1"/>
    </source>
</evidence>
<feature type="compositionally biased region" description="Acidic residues" evidence="1">
    <location>
        <begin position="51"/>
        <end position="63"/>
    </location>
</feature>
<dbReference type="Proteomes" id="UP000193411">
    <property type="component" value="Unassembled WGS sequence"/>
</dbReference>
<proteinExistence type="predicted"/>
<comment type="caution">
    <text evidence="2">The sequence shown here is derived from an EMBL/GenBank/DDBJ whole genome shotgun (WGS) entry which is preliminary data.</text>
</comment>
<feature type="non-terminal residue" evidence="2">
    <location>
        <position position="220"/>
    </location>
</feature>
<feature type="region of interest" description="Disordered" evidence="1">
    <location>
        <begin position="51"/>
        <end position="70"/>
    </location>
</feature>
<name>A0A1Y2HJ88_9FUNG</name>
<dbReference type="EMBL" id="MCFL01000031">
    <property type="protein sequence ID" value="ORZ34024.1"/>
    <property type="molecule type" value="Genomic_DNA"/>
</dbReference>
<evidence type="ECO:0000256" key="1">
    <source>
        <dbReference type="SAM" id="MobiDB-lite"/>
    </source>
</evidence>
<gene>
    <name evidence="2" type="ORF">BCR44DRAFT_47931</name>
</gene>
<sequence length="220" mass="24098">MVAGIVELYDIAARKTNPQALPVRVQAKDLVAASLKGTSARALAMSAMYDHDDDEEDDDDDDVPSAAMDDLNDDTVVPITAMADDQGSFKFMLAPCPGVHFRATGELLDKVFGPKVEPFLDPNAVRNIQFKLVRGNFAPFGAYNVDKMAKAMVSSRLPTPIPKSSPLFLGSKEEMAKAYIGHFVREGEWELIYDPKMGPKHAKVYVFGGGESQWPNAELF</sequence>
<dbReference type="AlphaFoldDB" id="A0A1Y2HJ88"/>
<evidence type="ECO:0000313" key="3">
    <source>
        <dbReference type="Proteomes" id="UP000193411"/>
    </source>
</evidence>
<keyword evidence="3" id="KW-1185">Reference proteome</keyword>
<protein>
    <submittedName>
        <fullName evidence="2">Uncharacterized protein</fullName>
    </submittedName>
</protein>